<dbReference type="SUPFAM" id="SSF51905">
    <property type="entry name" value="FAD/NAD(P)-binding domain"/>
    <property type="match status" value="1"/>
</dbReference>
<evidence type="ECO:0000256" key="7">
    <source>
        <dbReference type="HAMAP-Rule" id="MF_01202"/>
    </source>
</evidence>
<evidence type="ECO:0000256" key="6">
    <source>
        <dbReference type="ARBA" id="ARBA00047884"/>
    </source>
</evidence>
<organism evidence="10 11">
    <name type="scientific">Aquitalea magnusonii</name>
    <dbReference type="NCBI Taxonomy" id="332411"/>
    <lineage>
        <taxon>Bacteria</taxon>
        <taxon>Pseudomonadati</taxon>
        <taxon>Pseudomonadota</taxon>
        <taxon>Betaproteobacteria</taxon>
        <taxon>Neisseriales</taxon>
        <taxon>Chromobacteriaceae</taxon>
        <taxon>Aquitalea</taxon>
    </lineage>
</organism>
<evidence type="ECO:0000256" key="8">
    <source>
        <dbReference type="SAM" id="Phobius"/>
    </source>
</evidence>
<evidence type="ECO:0000259" key="9">
    <source>
        <dbReference type="Pfam" id="PF01266"/>
    </source>
</evidence>
<dbReference type="InterPro" id="IPR023080">
    <property type="entry name" value="DadA"/>
</dbReference>
<dbReference type="GO" id="GO:0008718">
    <property type="term" value="F:D-amino-acid dehydrogenase activity"/>
    <property type="evidence" value="ECO:0007669"/>
    <property type="project" value="UniProtKB-UniRule"/>
</dbReference>
<comment type="caution">
    <text evidence="10">The sequence shown here is derived from an EMBL/GenBank/DDBJ whole genome shotgun (WGS) entry which is preliminary data.</text>
</comment>
<keyword evidence="5 7" id="KW-0560">Oxidoreductase</keyword>
<feature type="binding site" evidence="7">
    <location>
        <begin position="12"/>
        <end position="26"/>
    </location>
    <ligand>
        <name>FAD</name>
        <dbReference type="ChEBI" id="CHEBI:57692"/>
    </ligand>
</feature>
<comment type="function">
    <text evidence="7">Oxidative deamination of D-amino acids.</text>
</comment>
<dbReference type="AlphaFoldDB" id="A0A318JLX4"/>
<evidence type="ECO:0000256" key="2">
    <source>
        <dbReference type="ARBA" id="ARBA00009410"/>
    </source>
</evidence>
<accession>A0A318JLX4</accession>
<evidence type="ECO:0000313" key="10">
    <source>
        <dbReference type="EMBL" id="PXX48737.1"/>
    </source>
</evidence>
<dbReference type="GO" id="GO:0005886">
    <property type="term" value="C:plasma membrane"/>
    <property type="evidence" value="ECO:0007669"/>
    <property type="project" value="TreeGrafter"/>
</dbReference>
<dbReference type="FunFam" id="3.50.50.60:FF:000020">
    <property type="entry name" value="D-amino acid dehydrogenase"/>
    <property type="match status" value="1"/>
</dbReference>
<evidence type="ECO:0000256" key="5">
    <source>
        <dbReference type="ARBA" id="ARBA00023002"/>
    </source>
</evidence>
<dbReference type="InterPro" id="IPR036188">
    <property type="entry name" value="FAD/NAD-bd_sf"/>
</dbReference>
<dbReference type="HAMAP" id="MF_01202">
    <property type="entry name" value="DadA"/>
    <property type="match status" value="1"/>
</dbReference>
<dbReference type="EC" id="1.4.99.-" evidence="7"/>
<comment type="similarity">
    <text evidence="2 7">Belongs to the DadA oxidoreductase family.</text>
</comment>
<comment type="cofactor">
    <cofactor evidence="1 7">
        <name>FAD</name>
        <dbReference type="ChEBI" id="CHEBI:57692"/>
    </cofactor>
</comment>
<evidence type="ECO:0000256" key="1">
    <source>
        <dbReference type="ARBA" id="ARBA00001974"/>
    </source>
</evidence>
<dbReference type="GO" id="GO:0005737">
    <property type="term" value="C:cytoplasm"/>
    <property type="evidence" value="ECO:0007669"/>
    <property type="project" value="TreeGrafter"/>
</dbReference>
<keyword evidence="4 7" id="KW-0274">FAD</keyword>
<dbReference type="PANTHER" id="PTHR13847">
    <property type="entry name" value="SARCOSINE DEHYDROGENASE-RELATED"/>
    <property type="match status" value="1"/>
</dbReference>
<reference evidence="10 11" key="1">
    <citation type="submission" date="2018-05" db="EMBL/GenBank/DDBJ databases">
        <title>Genomic Encyclopedia of Type Strains, Phase IV (KMG-IV): sequencing the most valuable type-strain genomes for metagenomic binning, comparative biology and taxonomic classification.</title>
        <authorList>
            <person name="Goeker M."/>
        </authorList>
    </citation>
    <scope>NUCLEOTIDE SEQUENCE [LARGE SCALE GENOMIC DNA]</scope>
    <source>
        <strain evidence="10 11">DSM 25134</strain>
    </source>
</reference>
<feature type="transmembrane region" description="Helical" evidence="8">
    <location>
        <begin position="12"/>
        <end position="29"/>
    </location>
</feature>
<keyword evidence="3 7" id="KW-0285">Flavoprotein</keyword>
<evidence type="ECO:0000256" key="4">
    <source>
        <dbReference type="ARBA" id="ARBA00022827"/>
    </source>
</evidence>
<keyword evidence="8" id="KW-0472">Membrane</keyword>
<keyword evidence="8" id="KW-1133">Transmembrane helix</keyword>
<dbReference type="GO" id="GO:0055130">
    <property type="term" value="P:D-alanine catabolic process"/>
    <property type="evidence" value="ECO:0007669"/>
    <property type="project" value="TreeGrafter"/>
</dbReference>
<feature type="domain" description="FAD dependent oxidoreductase" evidence="9">
    <location>
        <begin position="11"/>
        <end position="407"/>
    </location>
</feature>
<keyword evidence="8" id="KW-0812">Transmembrane</keyword>
<keyword evidence="11" id="KW-1185">Reference proteome</keyword>
<name>A0A318JLX4_9NEIS</name>
<dbReference type="Pfam" id="PF01266">
    <property type="entry name" value="DAO"/>
    <property type="match status" value="1"/>
</dbReference>
<dbReference type="NCBIfam" id="NF001933">
    <property type="entry name" value="PRK00711.1"/>
    <property type="match status" value="1"/>
</dbReference>
<gene>
    <name evidence="7" type="primary">dadA</name>
    <name evidence="10" type="ORF">DFR38_106112</name>
</gene>
<dbReference type="Gene3D" id="3.30.9.10">
    <property type="entry name" value="D-Amino Acid Oxidase, subunit A, domain 2"/>
    <property type="match status" value="1"/>
</dbReference>
<comment type="catalytic activity">
    <reaction evidence="6 7">
        <text>a D-alpha-amino acid + A + H2O = a 2-oxocarboxylate + AH2 + NH4(+)</text>
        <dbReference type="Rhea" id="RHEA:18125"/>
        <dbReference type="ChEBI" id="CHEBI:13193"/>
        <dbReference type="ChEBI" id="CHEBI:15377"/>
        <dbReference type="ChEBI" id="CHEBI:17499"/>
        <dbReference type="ChEBI" id="CHEBI:28938"/>
        <dbReference type="ChEBI" id="CHEBI:35179"/>
        <dbReference type="ChEBI" id="CHEBI:59871"/>
    </reaction>
</comment>
<evidence type="ECO:0000313" key="11">
    <source>
        <dbReference type="Proteomes" id="UP000248395"/>
    </source>
</evidence>
<dbReference type="Proteomes" id="UP000248395">
    <property type="component" value="Unassembled WGS sequence"/>
</dbReference>
<evidence type="ECO:0000256" key="3">
    <source>
        <dbReference type="ARBA" id="ARBA00022630"/>
    </source>
</evidence>
<proteinExistence type="inferred from homology"/>
<dbReference type="EMBL" id="QJKC01000006">
    <property type="protein sequence ID" value="PXX48737.1"/>
    <property type="molecule type" value="Genomic_DNA"/>
</dbReference>
<dbReference type="InterPro" id="IPR006076">
    <property type="entry name" value="FAD-dep_OxRdtase"/>
</dbReference>
<dbReference type="PANTHER" id="PTHR13847:SF280">
    <property type="entry name" value="D-AMINO ACID DEHYDROGENASE"/>
    <property type="match status" value="1"/>
</dbReference>
<protein>
    <recommendedName>
        <fullName evidence="7">D-amino acid dehydrogenase</fullName>
        <ecNumber evidence="7">1.4.99.-</ecNumber>
    </recommendedName>
</protein>
<dbReference type="SUPFAM" id="SSF54373">
    <property type="entry name" value="FAD-linked reductases, C-terminal domain"/>
    <property type="match status" value="1"/>
</dbReference>
<sequence>MMRGTEKEEMKVIVLGGGVVGVSTAWYLAKAGVEVTVLERQDGVALETSFGNAGQISPGYSAPWAAPGIPTKAIKWMFQRHAPLAIQPDGSVYQLQWIAKMLANCNEQAYALNKSRMMRLAEYSRDMIKDLRAETGLDYEGRQGGTLQLFRSQAQVEGMAKDIAVLKECGVDFNVLDPDGCARVEPALAKVKHKLTGGLQLPNDETGDCNLFTSRLAELAAAKGVKFRFGVNISAIETHNGRITGVRVGDEMLTADHYVVALGSYSRDLLQNLGIDIPVYPVKGYSLTVPITNPAMAPVSTILDETYKVAITRFNDRIRVGGMAELAGYNLDLNPRRRETLEMVVGDLYPDGGDIPAATFWTGLRPMTPDGTPIIGGTRFANLSLNTGHGTLGWTMSAGSGKVLADLITGTQPEISVDGLSIQRYAKRGEKLVVPMHSRTAVAGA</sequence>
<dbReference type="Gene3D" id="3.50.50.60">
    <property type="entry name" value="FAD/NAD(P)-binding domain"/>
    <property type="match status" value="2"/>
</dbReference>